<comment type="caution">
    <text evidence="1">The sequence shown here is derived from an EMBL/GenBank/DDBJ whole genome shotgun (WGS) entry which is preliminary data.</text>
</comment>
<dbReference type="EMBL" id="RBRD01000111">
    <property type="protein sequence ID" value="RMQ38490.1"/>
    <property type="molecule type" value="Genomic_DNA"/>
</dbReference>
<sequence>MNAFMDQVTQTSVYYIAKVAPSEIFDDLD</sequence>
<dbReference type="Proteomes" id="UP000279553">
    <property type="component" value="Unassembled WGS sequence"/>
</dbReference>
<gene>
    <name evidence="1" type="ORF">ALQ05_200017</name>
</gene>
<dbReference type="AlphaFoldDB" id="A0A3M4LAJ6"/>
<proteinExistence type="predicted"/>
<protein>
    <submittedName>
        <fullName evidence="1">Uncharacterized protein</fullName>
    </submittedName>
</protein>
<name>A0A3M4LAJ6_PSEA0</name>
<evidence type="ECO:0000313" key="2">
    <source>
        <dbReference type="Proteomes" id="UP000279553"/>
    </source>
</evidence>
<reference evidence="1 2" key="1">
    <citation type="submission" date="2018-08" db="EMBL/GenBank/DDBJ databases">
        <title>Recombination of ecologically and evolutionarily significant loci maintains genetic cohesion in the Pseudomonas syringae species complex.</title>
        <authorList>
            <person name="Dillon M."/>
            <person name="Thakur S."/>
            <person name="Almeida R.N.D."/>
            <person name="Weir B.S."/>
            <person name="Guttman D.S."/>
        </authorList>
    </citation>
    <scope>NUCLEOTIDE SEQUENCE [LARGE SCALE GENOMIC DNA]</scope>
    <source>
        <strain evidence="1 2">ICMP 535</strain>
    </source>
</reference>
<organism evidence="1 2">
    <name type="scientific">Pseudomonas amygdali pv. mori</name>
    <dbReference type="NCBI Taxonomy" id="34065"/>
    <lineage>
        <taxon>Bacteria</taxon>
        <taxon>Pseudomonadati</taxon>
        <taxon>Pseudomonadota</taxon>
        <taxon>Gammaproteobacteria</taxon>
        <taxon>Pseudomonadales</taxon>
        <taxon>Pseudomonadaceae</taxon>
        <taxon>Pseudomonas</taxon>
        <taxon>Pseudomonas amygdali</taxon>
    </lineage>
</organism>
<accession>A0A3M4LAJ6</accession>
<evidence type="ECO:0000313" key="1">
    <source>
        <dbReference type="EMBL" id="RMQ38490.1"/>
    </source>
</evidence>